<accession>A0A0G1HXL3</accession>
<sequence length="114" mass="12594">MEITFDKIAERVQKYYTDKVLPSGRSLTGYDTLVNNISTQKIATQTALDKAKADISVFSCDSENPRALLLQFNTNMKLVKGALKTYRAAINKLIVAIRTIPAPTTTPTNNVTND</sequence>
<evidence type="ECO:0000313" key="2">
    <source>
        <dbReference type="Proteomes" id="UP000034006"/>
    </source>
</evidence>
<reference evidence="1 2" key="1">
    <citation type="journal article" date="2015" name="Nature">
        <title>rRNA introns, odd ribosomes, and small enigmatic genomes across a large radiation of phyla.</title>
        <authorList>
            <person name="Brown C.T."/>
            <person name="Hug L.A."/>
            <person name="Thomas B.C."/>
            <person name="Sharon I."/>
            <person name="Castelle C.J."/>
            <person name="Singh A."/>
            <person name="Wilkins M.J."/>
            <person name="Williams K.H."/>
            <person name="Banfield J.F."/>
        </authorList>
    </citation>
    <scope>NUCLEOTIDE SEQUENCE [LARGE SCALE GENOMIC DNA]</scope>
</reference>
<gene>
    <name evidence="1" type="ORF">UW44_C0013G0078</name>
</gene>
<evidence type="ECO:0000313" key="1">
    <source>
        <dbReference type="EMBL" id="KKT51358.1"/>
    </source>
</evidence>
<proteinExistence type="predicted"/>
<dbReference type="AlphaFoldDB" id="A0A0G1HXL3"/>
<comment type="caution">
    <text evidence="1">The sequence shown here is derived from an EMBL/GenBank/DDBJ whole genome shotgun (WGS) entry which is preliminary data.</text>
</comment>
<dbReference type="EMBL" id="LCIH01000013">
    <property type="protein sequence ID" value="KKT51358.1"/>
    <property type="molecule type" value="Genomic_DNA"/>
</dbReference>
<dbReference type="STRING" id="1618387.UW44_C0013G0078"/>
<organism evidence="1 2">
    <name type="scientific">Candidatus Collierbacteria bacterium GW2011_GWB2_44_22</name>
    <dbReference type="NCBI Taxonomy" id="1618387"/>
    <lineage>
        <taxon>Bacteria</taxon>
        <taxon>Candidatus Collieribacteriota</taxon>
    </lineage>
</organism>
<name>A0A0G1HXL3_9BACT</name>
<dbReference type="Proteomes" id="UP000034006">
    <property type="component" value="Unassembled WGS sequence"/>
</dbReference>
<protein>
    <submittedName>
        <fullName evidence="1">Uncharacterized protein</fullName>
    </submittedName>
</protein>